<dbReference type="Gene3D" id="3.40.190.10">
    <property type="entry name" value="Periplasmic binding protein-like II"/>
    <property type="match status" value="2"/>
</dbReference>
<dbReference type="GO" id="GO:0030288">
    <property type="term" value="C:outer membrane-bounded periplasmic space"/>
    <property type="evidence" value="ECO:0007669"/>
    <property type="project" value="TreeGrafter"/>
</dbReference>
<accession>A0A2S4M3F6</accession>
<dbReference type="GO" id="GO:0030975">
    <property type="term" value="F:thiamine binding"/>
    <property type="evidence" value="ECO:0007669"/>
    <property type="project" value="TreeGrafter"/>
</dbReference>
<dbReference type="OrthoDB" id="9766989at2"/>
<dbReference type="AlphaFoldDB" id="A0A2S4M3F6"/>
<evidence type="ECO:0000256" key="2">
    <source>
        <dbReference type="ARBA" id="ARBA00022764"/>
    </source>
</evidence>
<dbReference type="PANTHER" id="PTHR30006">
    <property type="entry name" value="THIAMINE-BINDING PERIPLASMIC PROTEIN-RELATED"/>
    <property type="match status" value="1"/>
</dbReference>
<evidence type="ECO:0000313" key="4">
    <source>
        <dbReference type="EMBL" id="POR49243.1"/>
    </source>
</evidence>
<evidence type="ECO:0000256" key="3">
    <source>
        <dbReference type="SAM" id="SignalP"/>
    </source>
</evidence>
<dbReference type="EMBL" id="PQFZ01000012">
    <property type="protein sequence ID" value="POR49243.1"/>
    <property type="molecule type" value="Genomic_DNA"/>
</dbReference>
<feature type="signal peptide" evidence="3">
    <location>
        <begin position="1"/>
        <end position="24"/>
    </location>
</feature>
<keyword evidence="2" id="KW-0574">Periplasm</keyword>
<proteinExistence type="predicted"/>
<dbReference type="Pfam" id="PF13416">
    <property type="entry name" value="SBP_bac_8"/>
    <property type="match status" value="1"/>
</dbReference>
<protein>
    <submittedName>
        <fullName evidence="4">Putative spermidine/putrescine transport system substrate-binding protein</fullName>
    </submittedName>
</protein>
<gene>
    <name evidence="4" type="ORF">CYD53_11266</name>
</gene>
<dbReference type="GO" id="GO:0015888">
    <property type="term" value="P:thiamine transport"/>
    <property type="evidence" value="ECO:0007669"/>
    <property type="project" value="TreeGrafter"/>
</dbReference>
<dbReference type="InterPro" id="IPR006059">
    <property type="entry name" value="SBP"/>
</dbReference>
<comment type="caution">
    <text evidence="4">The sequence shown here is derived from an EMBL/GenBank/DDBJ whole genome shotgun (WGS) entry which is preliminary data.</text>
</comment>
<feature type="chain" id="PRO_5015547799" evidence="3">
    <location>
        <begin position="25"/>
        <end position="341"/>
    </location>
</feature>
<dbReference type="SUPFAM" id="SSF53850">
    <property type="entry name" value="Periplasmic binding protein-like II"/>
    <property type="match status" value="1"/>
</dbReference>
<dbReference type="PANTHER" id="PTHR30006:SF2">
    <property type="entry name" value="ABC TRANSPORTER SUBSTRATE-BINDING PROTEIN"/>
    <property type="match status" value="1"/>
</dbReference>
<dbReference type="GO" id="GO:0030976">
    <property type="term" value="F:thiamine pyrophosphate binding"/>
    <property type="evidence" value="ECO:0007669"/>
    <property type="project" value="TreeGrafter"/>
</dbReference>
<sequence length="341" mass="36441">MRHKFCFATATAILCAGFSLSARAEELVVGSFGGSFADNVKACHVAAFEKATGATVSLKLGNSSQFAAAIRATAGKPDMDIVYIDNSLAAQTQGEKLNEIIDRKKLKNAGDVIASAWGKDDAYVVAMVSATALVYNPKLVKTPPTSWLDLADPAYAGKYAIGDISGTSGLHYLLALNKLKGGTLENIDPGIEAIKPIAKGSAVLYTQADQLLSLFEREEIAIAPWYPDRAGVAIDKGLSLAVAYPKEGAVGILPAVIIPKGTAKSELAHKFLDQILSAEGQGCFSERAYIGAVNTKVKLSDKLRKIVPNGESLEKAWFIDPEIIAKNSANWTRRWQREVAR</sequence>
<reference evidence="4 5" key="1">
    <citation type="submission" date="2018-01" db="EMBL/GenBank/DDBJ databases">
        <title>Genomic Encyclopedia of Type Strains, Phase III (KMG-III): the genomes of soil and plant-associated and newly described type strains.</title>
        <authorList>
            <person name="Whitman W."/>
        </authorList>
    </citation>
    <scope>NUCLEOTIDE SEQUENCE [LARGE SCALE GENOMIC DNA]</scope>
    <source>
        <strain evidence="4 5">1131</strain>
    </source>
</reference>
<keyword evidence="5" id="KW-1185">Reference proteome</keyword>
<evidence type="ECO:0000313" key="5">
    <source>
        <dbReference type="Proteomes" id="UP000236919"/>
    </source>
</evidence>
<evidence type="ECO:0000256" key="1">
    <source>
        <dbReference type="ARBA" id="ARBA00022729"/>
    </source>
</evidence>
<dbReference type="CDD" id="cd13589">
    <property type="entry name" value="PBP2_polyamine_RpCGA009"/>
    <property type="match status" value="1"/>
</dbReference>
<dbReference type="Proteomes" id="UP000236919">
    <property type="component" value="Unassembled WGS sequence"/>
</dbReference>
<keyword evidence="1 3" id="KW-0732">Signal</keyword>
<name>A0A2S4M3F6_9HYPH</name>
<dbReference type="RefSeq" id="WP_103719720.1">
    <property type="nucleotide sequence ID" value="NZ_PQFZ01000012.1"/>
</dbReference>
<organism evidence="4 5">
    <name type="scientific">Bosea psychrotolerans</name>
    <dbReference type="NCBI Taxonomy" id="1871628"/>
    <lineage>
        <taxon>Bacteria</taxon>
        <taxon>Pseudomonadati</taxon>
        <taxon>Pseudomonadota</taxon>
        <taxon>Alphaproteobacteria</taxon>
        <taxon>Hyphomicrobiales</taxon>
        <taxon>Boseaceae</taxon>
        <taxon>Bosea</taxon>
    </lineage>
</organism>